<dbReference type="GO" id="GO:0046872">
    <property type="term" value="F:metal ion binding"/>
    <property type="evidence" value="ECO:0007669"/>
    <property type="project" value="UniProtKB-KW"/>
</dbReference>
<gene>
    <name evidence="15" type="ORF">HPP92_015017</name>
</gene>
<dbReference type="FunFam" id="1.50.40.10:FF:000042">
    <property type="entry name" value="Envelope ADP,ATP carrier protein"/>
    <property type="match status" value="1"/>
</dbReference>
<evidence type="ECO:0000256" key="13">
    <source>
        <dbReference type="SAM" id="MobiDB-lite"/>
    </source>
</evidence>
<evidence type="ECO:0000256" key="6">
    <source>
        <dbReference type="ARBA" id="ARBA00022692"/>
    </source>
</evidence>
<dbReference type="PRINTS" id="PR00926">
    <property type="entry name" value="MITOCARRIER"/>
</dbReference>
<dbReference type="PROSITE" id="PS51792">
    <property type="entry name" value="YIPPEE"/>
    <property type="match status" value="1"/>
</dbReference>
<evidence type="ECO:0000256" key="9">
    <source>
        <dbReference type="ARBA" id="ARBA00022989"/>
    </source>
</evidence>
<dbReference type="SUPFAM" id="SSF103506">
    <property type="entry name" value="Mitochondrial carrier"/>
    <property type="match status" value="1"/>
</dbReference>
<dbReference type="GO" id="GO:0055085">
    <property type="term" value="P:transmembrane transport"/>
    <property type="evidence" value="ECO:0007669"/>
    <property type="project" value="InterPro"/>
</dbReference>
<evidence type="ECO:0000256" key="7">
    <source>
        <dbReference type="ARBA" id="ARBA00022737"/>
    </source>
</evidence>
<accession>A0A835UXG0</accession>
<keyword evidence="7" id="KW-0677">Repeat</keyword>
<keyword evidence="4" id="KW-0150">Chloroplast</keyword>
<evidence type="ECO:0000256" key="5">
    <source>
        <dbReference type="ARBA" id="ARBA00022640"/>
    </source>
</evidence>
<organism evidence="15 16">
    <name type="scientific">Vanilla planifolia</name>
    <name type="common">Vanilla</name>
    <dbReference type="NCBI Taxonomy" id="51239"/>
    <lineage>
        <taxon>Eukaryota</taxon>
        <taxon>Viridiplantae</taxon>
        <taxon>Streptophyta</taxon>
        <taxon>Embryophyta</taxon>
        <taxon>Tracheophyta</taxon>
        <taxon>Spermatophyta</taxon>
        <taxon>Magnoliopsida</taxon>
        <taxon>Liliopsida</taxon>
        <taxon>Asparagales</taxon>
        <taxon>Orchidaceae</taxon>
        <taxon>Vanilloideae</taxon>
        <taxon>Vanilleae</taxon>
        <taxon>Vanilla</taxon>
    </lineage>
</organism>
<name>A0A835UXG0_VANPL</name>
<keyword evidence="9" id="KW-1133">Transmembrane helix</keyword>
<dbReference type="GO" id="GO:0016020">
    <property type="term" value="C:membrane"/>
    <property type="evidence" value="ECO:0007669"/>
    <property type="project" value="UniProtKB-SubCell"/>
</dbReference>
<protein>
    <recommendedName>
        <fullName evidence="14">Yippee domain-containing protein</fullName>
    </recommendedName>
</protein>
<evidence type="ECO:0000256" key="8">
    <source>
        <dbReference type="ARBA" id="ARBA00022946"/>
    </source>
</evidence>
<feature type="domain" description="Yippee" evidence="14">
    <location>
        <begin position="342"/>
        <end position="439"/>
    </location>
</feature>
<evidence type="ECO:0000256" key="2">
    <source>
        <dbReference type="ARBA" id="ARBA00004141"/>
    </source>
</evidence>
<dbReference type="AlphaFoldDB" id="A0A835UXG0"/>
<dbReference type="InterPro" id="IPR023395">
    <property type="entry name" value="MCP_dom_sf"/>
</dbReference>
<comment type="caution">
    <text evidence="15">The sequence shown here is derived from an EMBL/GenBank/DDBJ whole genome shotgun (WGS) entry which is preliminary data.</text>
</comment>
<evidence type="ECO:0000256" key="1">
    <source>
        <dbReference type="ARBA" id="ARBA00004119"/>
    </source>
</evidence>
<dbReference type="Pfam" id="PF00153">
    <property type="entry name" value="Mito_carr"/>
    <property type="match status" value="3"/>
</dbReference>
<evidence type="ECO:0000313" key="15">
    <source>
        <dbReference type="EMBL" id="KAG0475331.1"/>
    </source>
</evidence>
<dbReference type="InterPro" id="IPR034751">
    <property type="entry name" value="Yippee"/>
</dbReference>
<evidence type="ECO:0000259" key="14">
    <source>
        <dbReference type="PROSITE" id="PS51792"/>
    </source>
</evidence>
<dbReference type="Proteomes" id="UP000639772">
    <property type="component" value="Chromosome 7"/>
</dbReference>
<dbReference type="PANTHER" id="PTHR24089">
    <property type="entry name" value="SOLUTE CARRIER FAMILY 25"/>
    <property type="match status" value="1"/>
</dbReference>
<evidence type="ECO:0000256" key="4">
    <source>
        <dbReference type="ARBA" id="ARBA00022528"/>
    </source>
</evidence>
<proteinExistence type="inferred from homology"/>
<evidence type="ECO:0000256" key="3">
    <source>
        <dbReference type="ARBA" id="ARBA00022448"/>
    </source>
</evidence>
<evidence type="ECO:0000256" key="11">
    <source>
        <dbReference type="PROSITE-ProRule" id="PRU00282"/>
    </source>
</evidence>
<evidence type="ECO:0000256" key="12">
    <source>
        <dbReference type="RuleBase" id="RU000488"/>
    </source>
</evidence>
<feature type="repeat" description="Solcar" evidence="11">
    <location>
        <begin position="170"/>
        <end position="253"/>
    </location>
</feature>
<evidence type="ECO:0000256" key="10">
    <source>
        <dbReference type="ARBA" id="ARBA00023136"/>
    </source>
</evidence>
<dbReference type="Gene3D" id="1.50.40.10">
    <property type="entry name" value="Mitochondrial carrier domain"/>
    <property type="match status" value="1"/>
</dbReference>
<dbReference type="InterPro" id="IPR002067">
    <property type="entry name" value="MCP"/>
</dbReference>
<keyword evidence="10 11" id="KW-0472">Membrane</keyword>
<keyword evidence="3 12" id="KW-0813">Transport</keyword>
<dbReference type="GO" id="GO:0015711">
    <property type="term" value="P:organic anion transport"/>
    <property type="evidence" value="ECO:0007669"/>
    <property type="project" value="UniProtKB-ARBA"/>
</dbReference>
<feature type="repeat" description="Solcar" evidence="11">
    <location>
        <begin position="70"/>
        <end position="162"/>
    </location>
</feature>
<dbReference type="InterPro" id="IPR018108">
    <property type="entry name" value="MCP_transmembrane"/>
</dbReference>
<sequence>MTREAVFGWRSIPSLKAVGGDDRLTRPFACVSSVEGDGSEGGGHGNGEKEPLPSTEQLLRHPLALLAMVPDGLALFSAGAIAGAAAKTLTAPLDRIKLLMQTHALRVGDGGHEKGIGFLEAFALAGKEEGIKGYWKGNLPQVIRIIPYSAVQLFAYEVYKKLLSSKNGELSVIGRLCAGALAGMTSTFVTYPLDVLRLRLAVEHGSRTMSQVALNMLREEGLASFYSGLGPSLIGIAPYIAVNFCIFDLMKKSLPEKYHKRPETSLVTALVSASLATLMCYPLDTVRRQMQMRGSPYNTVFDAFPGIVDRDGFVGLYRGFVPNALKNLPNSSIRLTTYDTGKIYSCKHCKAHLALGEEIISKAFHSRHGKAYLFNKVVNIMIGQKEDRMMMTGMHTVSDIFCVGCGSNVGWKYEAAYEKNQKYKEGKFILERFKVSGPDGSHYWVNNETHVGGSDGEA</sequence>
<dbReference type="PROSITE" id="PS50920">
    <property type="entry name" value="SOLCAR"/>
    <property type="match status" value="3"/>
</dbReference>
<feature type="region of interest" description="Disordered" evidence="13">
    <location>
        <begin position="34"/>
        <end position="53"/>
    </location>
</feature>
<comment type="similarity">
    <text evidence="12">Belongs to the mitochondrial carrier (TC 2.A.29) family.</text>
</comment>
<dbReference type="GO" id="GO:0009941">
    <property type="term" value="C:chloroplast envelope"/>
    <property type="evidence" value="ECO:0007669"/>
    <property type="project" value="UniProtKB-SubCell"/>
</dbReference>
<evidence type="ECO:0000313" key="16">
    <source>
        <dbReference type="Proteomes" id="UP000639772"/>
    </source>
</evidence>
<keyword evidence="6 11" id="KW-0812">Transmembrane</keyword>
<dbReference type="OrthoDB" id="270584at2759"/>
<reference evidence="15 16" key="1">
    <citation type="journal article" date="2020" name="Nat. Food">
        <title>A phased Vanilla planifolia genome enables genetic improvement of flavour and production.</title>
        <authorList>
            <person name="Hasing T."/>
            <person name="Tang H."/>
            <person name="Brym M."/>
            <person name="Khazi F."/>
            <person name="Huang T."/>
            <person name="Chambers A.H."/>
        </authorList>
    </citation>
    <scope>NUCLEOTIDE SEQUENCE [LARGE SCALE GENOMIC DNA]</scope>
    <source>
        <tissue evidence="15">Leaf</tissue>
    </source>
</reference>
<keyword evidence="5" id="KW-0934">Plastid</keyword>
<dbReference type="EMBL" id="JADCNM010000007">
    <property type="protein sequence ID" value="KAG0475331.1"/>
    <property type="molecule type" value="Genomic_DNA"/>
</dbReference>
<keyword evidence="8" id="KW-0809">Transit peptide</keyword>
<feature type="repeat" description="Solcar" evidence="11">
    <location>
        <begin position="260"/>
        <end position="344"/>
    </location>
</feature>
<dbReference type="GO" id="GO:0015748">
    <property type="term" value="P:organophosphate ester transport"/>
    <property type="evidence" value="ECO:0007669"/>
    <property type="project" value="UniProtKB-ARBA"/>
</dbReference>
<comment type="subcellular location">
    <subcellularLocation>
        <location evidence="2">Membrane</location>
        <topology evidence="2">Multi-pass membrane protein</topology>
    </subcellularLocation>
    <subcellularLocation>
        <location evidence="1">Plastid</location>
        <location evidence="1">Chloroplast envelope</location>
    </subcellularLocation>
</comment>